<dbReference type="InterPro" id="IPR001585">
    <property type="entry name" value="TAL/FSA"/>
</dbReference>
<dbReference type="PANTHER" id="PTHR10683">
    <property type="entry name" value="TRANSALDOLASE"/>
    <property type="match status" value="1"/>
</dbReference>
<proteinExistence type="inferred from homology"/>
<dbReference type="GO" id="GO:0005737">
    <property type="term" value="C:cytoplasm"/>
    <property type="evidence" value="ECO:0007669"/>
    <property type="project" value="UniProtKB-SubCell"/>
</dbReference>
<protein>
    <recommendedName>
        <fullName evidence="5 10">Transaldolase</fullName>
        <ecNumber evidence="5 10">2.2.1.2</ecNumber>
    </recommendedName>
</protein>
<evidence type="ECO:0000313" key="13">
    <source>
        <dbReference type="Proteomes" id="UP000240621"/>
    </source>
</evidence>
<dbReference type="Proteomes" id="UP000396862">
    <property type="component" value="Unassembled WGS sequence"/>
</dbReference>
<reference evidence="12 13" key="1">
    <citation type="submission" date="2018-03" db="EMBL/GenBank/DDBJ databases">
        <title>Genomic Encyclopedia of Archaeal and Bacterial Type Strains, Phase II (KMG-II): from individual species to whole genera.</title>
        <authorList>
            <person name="Goeker M."/>
        </authorList>
    </citation>
    <scope>NUCLEOTIDE SEQUENCE [LARGE SCALE GENOMIC DNA]</scope>
    <source>
        <strain evidence="12 13">DSM 27267</strain>
    </source>
</reference>
<comment type="pathway">
    <text evidence="3 10">Carbohydrate degradation; pentose phosphate pathway; D-glyceraldehyde 3-phosphate and beta-D-fructose 6-phosphate from D-ribose 5-phosphate and D-xylulose 5-phosphate (non-oxidative stage): step 2/3.</text>
</comment>
<dbReference type="EMBL" id="PYGC01000003">
    <property type="protein sequence ID" value="PSK83771.1"/>
    <property type="molecule type" value="Genomic_DNA"/>
</dbReference>
<sequence>MEKFDKLLEYGQSYWLDNLSREIITNGELENRIKNEGLRGITSNPKIFMKAISSGHIYDDQIKALAGEGKKPEEIYEALAIEDIQKACDMLRPVFDASNGEDGFVSLEVSPYLARETEKTKAEARRLYKEVNRPNCLIKIPGTKEGIPAIEEMLYEGININITLLFSIESYEAVTEAYLKALERRVEEDKPIDKIASVASFFLSRIDVLADKILHDDVILQVEGDKKIVAGNLLGETAIASAKIAYQSFEKKFSGDRWEKLASKGARVQRPLWASTSNKTDTYRDTRYVEPLIGSHTVNTMPGETIEAFKDHGRLFPNTVKKDVDDAHRVFDDLKELGVSLKDITDQLVEEGIGKFVEPFDELLKTVEEEAK</sequence>
<keyword evidence="6 10" id="KW-0963">Cytoplasm</keyword>
<evidence type="ECO:0000256" key="2">
    <source>
        <dbReference type="ARBA" id="ARBA00004496"/>
    </source>
</evidence>
<dbReference type="HAMAP" id="MF_00493">
    <property type="entry name" value="Transaldolase_2"/>
    <property type="match status" value="1"/>
</dbReference>
<comment type="subcellular location">
    <subcellularLocation>
        <location evidence="2 10">Cytoplasm</location>
    </subcellularLocation>
</comment>
<dbReference type="PANTHER" id="PTHR10683:SF31">
    <property type="entry name" value="TRANSALDOLASE"/>
    <property type="match status" value="1"/>
</dbReference>
<dbReference type="GO" id="GO:0004801">
    <property type="term" value="F:transaldolase activity"/>
    <property type="evidence" value="ECO:0007669"/>
    <property type="project" value="UniProtKB-UniRule"/>
</dbReference>
<comment type="function">
    <text evidence="1 10">Transaldolase is important for the balance of metabolites in the pentose-phosphate pathway.</text>
</comment>
<dbReference type="AlphaFoldDB" id="A0A2P8CFL2"/>
<dbReference type="OrthoDB" id="140919at2"/>
<evidence type="ECO:0000256" key="8">
    <source>
        <dbReference type="ARBA" id="ARBA00023126"/>
    </source>
</evidence>
<evidence type="ECO:0000256" key="9">
    <source>
        <dbReference type="ARBA" id="ARBA00023270"/>
    </source>
</evidence>
<evidence type="ECO:0000313" key="14">
    <source>
        <dbReference type="Proteomes" id="UP000396862"/>
    </source>
</evidence>
<evidence type="ECO:0000256" key="1">
    <source>
        <dbReference type="ARBA" id="ARBA00003518"/>
    </source>
</evidence>
<dbReference type="Proteomes" id="UP000240621">
    <property type="component" value="Unassembled WGS sequence"/>
</dbReference>
<evidence type="ECO:0000256" key="3">
    <source>
        <dbReference type="ARBA" id="ARBA00004857"/>
    </source>
</evidence>
<dbReference type="GO" id="GO:0006098">
    <property type="term" value="P:pentose-phosphate shunt"/>
    <property type="evidence" value="ECO:0007669"/>
    <property type="project" value="UniProtKB-UniRule"/>
</dbReference>
<dbReference type="RefSeq" id="WP_106541608.1">
    <property type="nucleotide sequence ID" value="NZ_BLAU01000001.1"/>
</dbReference>
<gene>
    <name evidence="10" type="primary">tal</name>
    <name evidence="11" type="synonym">tal_2</name>
    <name evidence="12" type="ORF">CLV93_103186</name>
    <name evidence="11" type="ORF">JCM18694_35600</name>
</gene>
<dbReference type="SUPFAM" id="SSF51569">
    <property type="entry name" value="Aldolase"/>
    <property type="match status" value="1"/>
</dbReference>
<dbReference type="NCBIfam" id="TIGR00876">
    <property type="entry name" value="tal_mycobact"/>
    <property type="match status" value="1"/>
</dbReference>
<evidence type="ECO:0000256" key="10">
    <source>
        <dbReference type="HAMAP-Rule" id="MF_00493"/>
    </source>
</evidence>
<comment type="caution">
    <text evidence="12">The sequence shown here is derived from an EMBL/GenBank/DDBJ whole genome shotgun (WGS) entry which is preliminary data.</text>
</comment>
<dbReference type="Pfam" id="PF00923">
    <property type="entry name" value="TAL_FSA"/>
    <property type="match status" value="1"/>
</dbReference>
<dbReference type="CDD" id="cd00955">
    <property type="entry name" value="Transaldolase_like"/>
    <property type="match status" value="1"/>
</dbReference>
<dbReference type="EC" id="2.2.1.2" evidence="5 10"/>
<keyword evidence="7 10" id="KW-0808">Transferase</keyword>
<dbReference type="InterPro" id="IPR013785">
    <property type="entry name" value="Aldolase_TIM"/>
</dbReference>
<dbReference type="NCBIfam" id="NF002881">
    <property type="entry name" value="PRK03343.1"/>
    <property type="match status" value="1"/>
</dbReference>
<dbReference type="Gene3D" id="3.20.20.70">
    <property type="entry name" value="Aldolase class I"/>
    <property type="match status" value="1"/>
</dbReference>
<evidence type="ECO:0000313" key="12">
    <source>
        <dbReference type="EMBL" id="PSK83771.1"/>
    </source>
</evidence>
<dbReference type="PIRSF" id="PIRSF036915">
    <property type="entry name" value="Trnald_Bac_Plnt"/>
    <property type="match status" value="1"/>
</dbReference>
<dbReference type="InterPro" id="IPR004732">
    <property type="entry name" value="Transaldolase_2"/>
</dbReference>
<evidence type="ECO:0000256" key="4">
    <source>
        <dbReference type="ARBA" id="ARBA00008426"/>
    </source>
</evidence>
<feature type="active site" description="Schiff-base intermediate with substrate" evidence="10">
    <location>
        <position position="139"/>
    </location>
</feature>
<keyword evidence="9 10" id="KW-0704">Schiff base</keyword>
<organism evidence="12 13">
    <name type="scientific">Prolixibacter denitrificans</name>
    <dbReference type="NCBI Taxonomy" id="1541063"/>
    <lineage>
        <taxon>Bacteria</taxon>
        <taxon>Pseudomonadati</taxon>
        <taxon>Bacteroidota</taxon>
        <taxon>Bacteroidia</taxon>
        <taxon>Marinilabiliales</taxon>
        <taxon>Prolixibacteraceae</taxon>
        <taxon>Prolixibacter</taxon>
    </lineage>
</organism>
<comment type="similarity">
    <text evidence="4 10">Belongs to the transaldolase family. Type 2 subfamily.</text>
</comment>
<accession>A0A2P8CFL2</accession>
<reference evidence="11 14" key="2">
    <citation type="submission" date="2019-10" db="EMBL/GenBank/DDBJ databases">
        <title>Prolixibacter strains distinguished by the presence of nitrate reductase genes were adept at nitrate-dependent anaerobic corrosion of metallic iron and carbon steel.</title>
        <authorList>
            <person name="Iino T."/>
            <person name="Shono N."/>
            <person name="Ito K."/>
            <person name="Nakamura R."/>
            <person name="Sueoka K."/>
            <person name="Harayama S."/>
            <person name="Ohkuma M."/>
        </authorList>
    </citation>
    <scope>NUCLEOTIDE SEQUENCE [LARGE SCALE GENOMIC DNA]</scope>
    <source>
        <strain evidence="11 14">MIC1-1</strain>
    </source>
</reference>
<evidence type="ECO:0000256" key="5">
    <source>
        <dbReference type="ARBA" id="ARBA00013151"/>
    </source>
</evidence>
<dbReference type="UniPathway" id="UPA00115">
    <property type="reaction ID" value="UER00414"/>
</dbReference>
<dbReference type="GO" id="GO:0005975">
    <property type="term" value="P:carbohydrate metabolic process"/>
    <property type="evidence" value="ECO:0007669"/>
    <property type="project" value="InterPro"/>
</dbReference>
<evidence type="ECO:0000256" key="6">
    <source>
        <dbReference type="ARBA" id="ARBA00022490"/>
    </source>
</evidence>
<dbReference type="EMBL" id="BLAU01000001">
    <property type="protein sequence ID" value="GET23314.1"/>
    <property type="molecule type" value="Genomic_DNA"/>
</dbReference>
<evidence type="ECO:0000313" key="11">
    <source>
        <dbReference type="EMBL" id="GET23314.1"/>
    </source>
</evidence>
<keyword evidence="8 10" id="KW-0570">Pentose shunt</keyword>
<name>A0A2P8CFL2_9BACT</name>
<comment type="catalytic activity">
    <reaction evidence="10">
        <text>D-sedoheptulose 7-phosphate + D-glyceraldehyde 3-phosphate = D-erythrose 4-phosphate + beta-D-fructose 6-phosphate</text>
        <dbReference type="Rhea" id="RHEA:17053"/>
        <dbReference type="ChEBI" id="CHEBI:16897"/>
        <dbReference type="ChEBI" id="CHEBI:57483"/>
        <dbReference type="ChEBI" id="CHEBI:57634"/>
        <dbReference type="ChEBI" id="CHEBI:59776"/>
        <dbReference type="EC" id="2.2.1.2"/>
    </reaction>
</comment>
<evidence type="ECO:0000256" key="7">
    <source>
        <dbReference type="ARBA" id="ARBA00022679"/>
    </source>
</evidence>
<keyword evidence="14" id="KW-1185">Reference proteome</keyword>